<dbReference type="PANTHER" id="PTHR10343:SF81">
    <property type="entry name" value="CRUCIFORM DNA-RECOGNIZING PROTEIN 1-RELATED"/>
    <property type="match status" value="1"/>
</dbReference>
<proteinExistence type="inferred from homology"/>
<dbReference type="Pfam" id="PF16561">
    <property type="entry name" value="AMPK1_CBM"/>
    <property type="match status" value="1"/>
</dbReference>
<feature type="compositionally biased region" description="Basic and acidic residues" evidence="2">
    <location>
        <begin position="525"/>
        <end position="541"/>
    </location>
</feature>
<sequence length="614" mass="62918">MGSYTFKWANPTADTSDVLVTGSFDEWTKSVRLEKVGGIFQKTVHFSEKDASKKIYYKFVVDHNWTINESYPHEPDHEGNVNNFLTPGDLTKSSSAPPSGLAAAPFINTVTPESTTVAEMGKKNNKKNKPAAIAADPAAIAAASAATAPAAEVAEAREAMATPSDVPGGFPVTPSEGTDLEDKTIGINPLPATAGTGNPIKLAPGEKIPDSITSQNVNEHVKLDKASYEKSDALPTAPALSTDLPPVVGTMIPESSLPMGDKTDVTNPTINSAGAGSTTAALAGQVPLEPKVPAIVKDSQDKAGVAPEASAVPKEVQEKAKVEDEIKDKVPQAPATSVGTAGIGTEKSENTGTIIGATTAAAGAAVAAATAAVTKFSEDAAPVANDAKNATASAINNNLPESVKDKLPTSAQNALASGNKDSPLEKVSPQVPKEVKESIAEAGKSPEAAASTSAVQEKKIVESELLKEVKQAPAVDDTAKSAKAPAAKPFEAKPMTVKTLETKPVETKPVETKPVETKPVAVKPVETKPAETKPAETKLAETKPVGAATTGATATTTAAAANGTETKATEPATSSAAANGHGNGSEPKPASAASEKKKKNRISVMLHKLKAKLK</sequence>
<dbReference type="Proteomes" id="UP001251528">
    <property type="component" value="Unassembled WGS sequence"/>
</dbReference>
<gene>
    <name evidence="4" type="primary">CRP1</name>
    <name evidence="4" type="ORF">QQS21_006305</name>
</gene>
<evidence type="ECO:0000313" key="4">
    <source>
        <dbReference type="EMBL" id="KAK2596629.1"/>
    </source>
</evidence>
<dbReference type="GO" id="GO:0005737">
    <property type="term" value="C:cytoplasm"/>
    <property type="evidence" value="ECO:0007669"/>
    <property type="project" value="TreeGrafter"/>
</dbReference>
<dbReference type="CDD" id="cd02859">
    <property type="entry name" value="E_set_AMPKbeta_like_N"/>
    <property type="match status" value="1"/>
</dbReference>
<dbReference type="InterPro" id="IPR050827">
    <property type="entry name" value="CRP1_MDG1_kinase"/>
</dbReference>
<comment type="similarity">
    <text evidence="1">Belongs to the CRP1/MDG1 family.</text>
</comment>
<feature type="compositionally biased region" description="Low complexity" evidence="2">
    <location>
        <begin position="546"/>
        <end position="566"/>
    </location>
</feature>
<feature type="region of interest" description="Disordered" evidence="2">
    <location>
        <begin position="493"/>
        <end position="614"/>
    </location>
</feature>
<feature type="region of interest" description="Disordered" evidence="2">
    <location>
        <begin position="397"/>
        <end position="456"/>
    </location>
</feature>
<feature type="compositionally biased region" description="Basic residues" evidence="2">
    <location>
        <begin position="596"/>
        <end position="614"/>
    </location>
</feature>
<organism evidence="4 5">
    <name type="scientific">Conoideocrella luteorostrata</name>
    <dbReference type="NCBI Taxonomy" id="1105319"/>
    <lineage>
        <taxon>Eukaryota</taxon>
        <taxon>Fungi</taxon>
        <taxon>Dikarya</taxon>
        <taxon>Ascomycota</taxon>
        <taxon>Pezizomycotina</taxon>
        <taxon>Sordariomycetes</taxon>
        <taxon>Hypocreomycetidae</taxon>
        <taxon>Hypocreales</taxon>
        <taxon>Clavicipitaceae</taxon>
        <taxon>Conoideocrella</taxon>
    </lineage>
</organism>
<dbReference type="EMBL" id="JASWJB010000115">
    <property type="protein sequence ID" value="KAK2596629.1"/>
    <property type="molecule type" value="Genomic_DNA"/>
</dbReference>
<dbReference type="GO" id="GO:0019901">
    <property type="term" value="F:protein kinase binding"/>
    <property type="evidence" value="ECO:0007669"/>
    <property type="project" value="TreeGrafter"/>
</dbReference>
<evidence type="ECO:0000259" key="3">
    <source>
        <dbReference type="Pfam" id="PF16561"/>
    </source>
</evidence>
<evidence type="ECO:0000256" key="1">
    <source>
        <dbReference type="ARBA" id="ARBA00038216"/>
    </source>
</evidence>
<feature type="domain" description="AMP-activated protein kinase glycogen-binding" evidence="3">
    <location>
        <begin position="5"/>
        <end position="85"/>
    </location>
</feature>
<feature type="compositionally biased region" description="Polar residues" evidence="2">
    <location>
        <begin position="409"/>
        <end position="420"/>
    </location>
</feature>
<protein>
    <submittedName>
        <fullName evidence="4">Cruciform DNA binding protein</fullName>
    </submittedName>
</protein>
<dbReference type="GO" id="GO:0031588">
    <property type="term" value="C:nucleotide-activated protein kinase complex"/>
    <property type="evidence" value="ECO:0007669"/>
    <property type="project" value="TreeGrafter"/>
</dbReference>
<keyword evidence="5" id="KW-1185">Reference proteome</keyword>
<dbReference type="PANTHER" id="PTHR10343">
    <property type="entry name" value="5'-AMP-ACTIVATED PROTEIN KINASE , BETA SUBUNIT"/>
    <property type="match status" value="1"/>
</dbReference>
<dbReference type="Gene3D" id="2.60.40.10">
    <property type="entry name" value="Immunoglobulins"/>
    <property type="match status" value="1"/>
</dbReference>
<dbReference type="InterPro" id="IPR032640">
    <property type="entry name" value="AMPK1_CBM"/>
</dbReference>
<dbReference type="GO" id="GO:0005634">
    <property type="term" value="C:nucleus"/>
    <property type="evidence" value="ECO:0007669"/>
    <property type="project" value="TreeGrafter"/>
</dbReference>
<dbReference type="InterPro" id="IPR013783">
    <property type="entry name" value="Ig-like_fold"/>
</dbReference>
<dbReference type="GO" id="GO:0007165">
    <property type="term" value="P:signal transduction"/>
    <property type="evidence" value="ECO:0007669"/>
    <property type="project" value="TreeGrafter"/>
</dbReference>
<evidence type="ECO:0000256" key="2">
    <source>
        <dbReference type="SAM" id="MobiDB-lite"/>
    </source>
</evidence>
<evidence type="ECO:0000313" key="5">
    <source>
        <dbReference type="Proteomes" id="UP001251528"/>
    </source>
</evidence>
<dbReference type="AlphaFoldDB" id="A0AAJ0CQ96"/>
<dbReference type="InterPro" id="IPR014756">
    <property type="entry name" value="Ig_E-set"/>
</dbReference>
<name>A0AAJ0CQ96_9HYPO</name>
<reference evidence="4" key="1">
    <citation type="submission" date="2023-06" db="EMBL/GenBank/DDBJ databases">
        <title>Conoideocrella luteorostrata (Hypocreales: Clavicipitaceae), a potential biocontrol fungus for elongate hemlock scale in United States Christmas tree production areas.</title>
        <authorList>
            <person name="Barrett H."/>
            <person name="Lovett B."/>
            <person name="Macias A.M."/>
            <person name="Stajich J.E."/>
            <person name="Kasson M.T."/>
        </authorList>
    </citation>
    <scope>NUCLEOTIDE SEQUENCE</scope>
    <source>
        <strain evidence="4">ARSEF 14590</strain>
    </source>
</reference>
<comment type="caution">
    <text evidence="4">The sequence shown here is derived from an EMBL/GenBank/DDBJ whole genome shotgun (WGS) entry which is preliminary data.</text>
</comment>
<feature type="compositionally biased region" description="Basic and acidic residues" evidence="2">
    <location>
        <begin position="500"/>
        <end position="516"/>
    </location>
</feature>
<dbReference type="SUPFAM" id="SSF81296">
    <property type="entry name" value="E set domains"/>
    <property type="match status" value="1"/>
</dbReference>
<accession>A0AAJ0CQ96</accession>